<name>X1N394_9ZZZZ</name>
<dbReference type="AlphaFoldDB" id="X1N394"/>
<feature type="non-terminal residue" evidence="1">
    <location>
        <position position="1"/>
    </location>
</feature>
<organism evidence="1">
    <name type="scientific">marine sediment metagenome</name>
    <dbReference type="NCBI Taxonomy" id="412755"/>
    <lineage>
        <taxon>unclassified sequences</taxon>
        <taxon>metagenomes</taxon>
        <taxon>ecological metagenomes</taxon>
    </lineage>
</organism>
<proteinExistence type="predicted"/>
<protein>
    <submittedName>
        <fullName evidence="1">Uncharacterized protein</fullName>
    </submittedName>
</protein>
<accession>X1N394</accession>
<gene>
    <name evidence="1" type="ORF">S06H3_40503</name>
</gene>
<sequence length="77" mass="8738">THVSGMLWGCSILLTNLRGGDAVCDENFSEELESIATAESYMIRAFLLKFLNKLYARLRFHQLSEIIKQGASPYQIK</sequence>
<evidence type="ECO:0000313" key="1">
    <source>
        <dbReference type="EMBL" id="GAI38038.1"/>
    </source>
</evidence>
<comment type="caution">
    <text evidence="1">The sequence shown here is derived from an EMBL/GenBank/DDBJ whole genome shotgun (WGS) entry which is preliminary data.</text>
</comment>
<dbReference type="EMBL" id="BARV01024869">
    <property type="protein sequence ID" value="GAI38038.1"/>
    <property type="molecule type" value="Genomic_DNA"/>
</dbReference>
<reference evidence="1" key="1">
    <citation type="journal article" date="2014" name="Front. Microbiol.">
        <title>High frequency of phylogenetically diverse reductive dehalogenase-homologous genes in deep subseafloor sedimentary metagenomes.</title>
        <authorList>
            <person name="Kawai M."/>
            <person name="Futagami T."/>
            <person name="Toyoda A."/>
            <person name="Takaki Y."/>
            <person name="Nishi S."/>
            <person name="Hori S."/>
            <person name="Arai W."/>
            <person name="Tsubouchi T."/>
            <person name="Morono Y."/>
            <person name="Uchiyama I."/>
            <person name="Ito T."/>
            <person name="Fujiyama A."/>
            <person name="Inagaki F."/>
            <person name="Takami H."/>
        </authorList>
    </citation>
    <scope>NUCLEOTIDE SEQUENCE</scope>
    <source>
        <strain evidence="1">Expedition CK06-06</strain>
    </source>
</reference>